<dbReference type="Gene3D" id="3.40.50.300">
    <property type="entry name" value="P-loop containing nucleotide triphosphate hydrolases"/>
    <property type="match status" value="1"/>
</dbReference>
<dbReference type="AlphaFoldDB" id="A0AAD5TXN0"/>
<keyword evidence="2" id="KW-1185">Reference proteome</keyword>
<sequence length="733" mass="83392">MSNSEVWFQLVDSEGNPYNHLKSTTVIVGPDTDVDDLKSLIKEELSNNLSHVDAGQLKIYESVDKLSENPINESTLVLKLDNSVDLVVVVPDRVTDERQVDERSGQENFKKKMRVSESEFTIGNNGSSQLLGKPPLTSLSTDILDFDTVTKQLNLLFSKCKFDAIISYMEKTETKVDSCNKPSLLIDELGRFRSSALKPLKEKILNNEVIVLLGTSGCGKTRTIFEYLATDYGFFFTIKGSSNDSMPGSSDFKEFLKKMEIKLKRKRAVSQPRDEAQVIVDVGENSFPSKTNNTSALLNAIKNAVIGLSDDFVFIASGTGLRLNDLSGNGSKFSAACKINPAELKLVVSNMWTTTESINGYIKHYLKETLSEENCILLLGRVRVVATFIEKFLTSNNKNTSVDEYFDIFYKMLTTCEDIEWSFLSLFNRKRFLEEKHYLQVMENLKKAVYLKLCFGITYTVPVVQEVLLFELAFGILTEDSDEKDQLTISIKENLMLQTALNYFSDCNPKFLQSFAERRIGDNRTPQSRGFLWEEDMPHHLKEVGEFKSLWKIFTGEDFDSTIHNLEKETLIQKDGKKSLSDFLKNPESTFFLPNCYAGPDLCFFISRANKKLVPVFVQLKLASDLNLQNALATTNPAHFYRNKNLKTYGRYMYEKGECLRIIEGDYDNTTIGVVFCYQKCLRTPICTKMEKDGVVRYEKVFDELNVDEFFTAEHVEYLNTITNVLKLNATNK</sequence>
<reference evidence="1" key="1">
    <citation type="submission" date="2020-05" db="EMBL/GenBank/DDBJ databases">
        <title>Phylogenomic resolution of chytrid fungi.</title>
        <authorList>
            <person name="Stajich J.E."/>
            <person name="Amses K."/>
            <person name="Simmons R."/>
            <person name="Seto K."/>
            <person name="Myers J."/>
            <person name="Bonds A."/>
            <person name="Quandt C.A."/>
            <person name="Barry K."/>
            <person name="Liu P."/>
            <person name="Grigoriev I."/>
            <person name="Longcore J.E."/>
            <person name="James T.Y."/>
        </authorList>
    </citation>
    <scope>NUCLEOTIDE SEQUENCE</scope>
    <source>
        <strain evidence="1">JEL0476</strain>
    </source>
</reference>
<evidence type="ECO:0000313" key="2">
    <source>
        <dbReference type="Proteomes" id="UP001211065"/>
    </source>
</evidence>
<protein>
    <submittedName>
        <fullName evidence="1">Uncharacterized protein</fullName>
    </submittedName>
</protein>
<dbReference type="EMBL" id="JADGJW010000629">
    <property type="protein sequence ID" value="KAJ3214347.1"/>
    <property type="molecule type" value="Genomic_DNA"/>
</dbReference>
<proteinExistence type="predicted"/>
<dbReference type="Proteomes" id="UP001211065">
    <property type="component" value="Unassembled WGS sequence"/>
</dbReference>
<dbReference type="InterPro" id="IPR027417">
    <property type="entry name" value="P-loop_NTPase"/>
</dbReference>
<organism evidence="1 2">
    <name type="scientific">Clydaea vesicula</name>
    <dbReference type="NCBI Taxonomy" id="447962"/>
    <lineage>
        <taxon>Eukaryota</taxon>
        <taxon>Fungi</taxon>
        <taxon>Fungi incertae sedis</taxon>
        <taxon>Chytridiomycota</taxon>
        <taxon>Chytridiomycota incertae sedis</taxon>
        <taxon>Chytridiomycetes</taxon>
        <taxon>Lobulomycetales</taxon>
        <taxon>Lobulomycetaceae</taxon>
        <taxon>Clydaea</taxon>
    </lineage>
</organism>
<name>A0AAD5TXN0_9FUNG</name>
<evidence type="ECO:0000313" key="1">
    <source>
        <dbReference type="EMBL" id="KAJ3214347.1"/>
    </source>
</evidence>
<accession>A0AAD5TXN0</accession>
<comment type="caution">
    <text evidence="1">The sequence shown here is derived from an EMBL/GenBank/DDBJ whole genome shotgun (WGS) entry which is preliminary data.</text>
</comment>
<gene>
    <name evidence="1" type="ORF">HK099_006907</name>
</gene>